<reference evidence="3 6" key="1">
    <citation type="journal article" date="2011" name="Nature">
        <title>The Medicago genome provides insight into the evolution of rhizobial symbioses.</title>
        <authorList>
            <person name="Young N.D."/>
            <person name="Debelle F."/>
            <person name="Oldroyd G.E."/>
            <person name="Geurts R."/>
            <person name="Cannon S.B."/>
            <person name="Udvardi M.K."/>
            <person name="Benedito V.A."/>
            <person name="Mayer K.F."/>
            <person name="Gouzy J."/>
            <person name="Schoof H."/>
            <person name="Van de Peer Y."/>
            <person name="Proost S."/>
            <person name="Cook D.R."/>
            <person name="Meyers B.C."/>
            <person name="Spannagl M."/>
            <person name="Cheung F."/>
            <person name="De Mita S."/>
            <person name="Krishnakumar V."/>
            <person name="Gundlach H."/>
            <person name="Zhou S."/>
            <person name="Mudge J."/>
            <person name="Bharti A.K."/>
            <person name="Murray J.D."/>
            <person name="Naoumkina M.A."/>
            <person name="Rosen B."/>
            <person name="Silverstein K.A."/>
            <person name="Tang H."/>
            <person name="Rombauts S."/>
            <person name="Zhao P.X."/>
            <person name="Zhou P."/>
            <person name="Barbe V."/>
            <person name="Bardou P."/>
            <person name="Bechner M."/>
            <person name="Bellec A."/>
            <person name="Berger A."/>
            <person name="Berges H."/>
            <person name="Bidwell S."/>
            <person name="Bisseling T."/>
            <person name="Choisne N."/>
            <person name="Couloux A."/>
            <person name="Denny R."/>
            <person name="Deshpande S."/>
            <person name="Dai X."/>
            <person name="Doyle J.J."/>
            <person name="Dudez A.M."/>
            <person name="Farmer A.D."/>
            <person name="Fouteau S."/>
            <person name="Franken C."/>
            <person name="Gibelin C."/>
            <person name="Gish J."/>
            <person name="Goldstein S."/>
            <person name="Gonzalez A.J."/>
            <person name="Green P.J."/>
            <person name="Hallab A."/>
            <person name="Hartog M."/>
            <person name="Hua A."/>
            <person name="Humphray S.J."/>
            <person name="Jeong D.H."/>
            <person name="Jing Y."/>
            <person name="Jocker A."/>
            <person name="Kenton S.M."/>
            <person name="Kim D.J."/>
            <person name="Klee K."/>
            <person name="Lai H."/>
            <person name="Lang C."/>
            <person name="Lin S."/>
            <person name="Macmil S.L."/>
            <person name="Magdelenat G."/>
            <person name="Matthews L."/>
            <person name="McCorrison J."/>
            <person name="Monaghan E.L."/>
            <person name="Mun J.H."/>
            <person name="Najar F.Z."/>
            <person name="Nicholson C."/>
            <person name="Noirot C."/>
            <person name="O'Bleness M."/>
            <person name="Paule C.R."/>
            <person name="Poulain J."/>
            <person name="Prion F."/>
            <person name="Qin B."/>
            <person name="Qu C."/>
            <person name="Retzel E.F."/>
            <person name="Riddle C."/>
            <person name="Sallet E."/>
            <person name="Samain S."/>
            <person name="Samson N."/>
            <person name="Sanders I."/>
            <person name="Saurat O."/>
            <person name="Scarpelli C."/>
            <person name="Schiex T."/>
            <person name="Segurens B."/>
            <person name="Severin A.J."/>
            <person name="Sherrier D.J."/>
            <person name="Shi R."/>
            <person name="Sims S."/>
            <person name="Singer S.R."/>
            <person name="Sinharoy S."/>
            <person name="Sterck L."/>
            <person name="Viollet A."/>
            <person name="Wang B.B."/>
            <person name="Wang K."/>
            <person name="Wang M."/>
            <person name="Wang X."/>
            <person name="Warfsmann J."/>
            <person name="Weissenbach J."/>
            <person name="White D.D."/>
            <person name="White J.D."/>
            <person name="Wiley G.B."/>
            <person name="Wincker P."/>
            <person name="Xing Y."/>
            <person name="Yang L."/>
            <person name="Yao Z."/>
            <person name="Ying F."/>
            <person name="Zhai J."/>
            <person name="Zhou L."/>
            <person name="Zuber A."/>
            <person name="Denarie J."/>
            <person name="Dixon R.A."/>
            <person name="May G.D."/>
            <person name="Schwartz D.C."/>
            <person name="Rogers J."/>
            <person name="Quetier F."/>
            <person name="Town C.D."/>
            <person name="Roe B.A."/>
        </authorList>
    </citation>
    <scope>NUCLEOTIDE SEQUENCE [LARGE SCALE GENOMIC DNA]</scope>
    <source>
        <strain evidence="3">A17</strain>
        <strain evidence="5 6">cv. Jemalong A17</strain>
    </source>
</reference>
<evidence type="ECO:0000256" key="1">
    <source>
        <dbReference type="SAM" id="MobiDB-lite"/>
    </source>
</evidence>
<reference evidence="3 6" key="2">
    <citation type="journal article" date="2014" name="BMC Genomics">
        <title>An improved genome release (version Mt4.0) for the model legume Medicago truncatula.</title>
        <authorList>
            <person name="Tang H."/>
            <person name="Krishnakumar V."/>
            <person name="Bidwell S."/>
            <person name="Rosen B."/>
            <person name="Chan A."/>
            <person name="Zhou S."/>
            <person name="Gentzbittel L."/>
            <person name="Childs K.L."/>
            <person name="Yandell M."/>
            <person name="Gundlach H."/>
            <person name="Mayer K.F."/>
            <person name="Schwartz D.C."/>
            <person name="Town C.D."/>
        </authorList>
    </citation>
    <scope>GENOME REANNOTATION</scope>
    <source>
        <strain evidence="3">A17</strain>
        <strain evidence="5 6">cv. Jemalong A17</strain>
    </source>
</reference>
<feature type="compositionally biased region" description="Low complexity" evidence="1">
    <location>
        <begin position="173"/>
        <end position="188"/>
    </location>
</feature>
<dbReference type="InterPro" id="IPR046796">
    <property type="entry name" value="Transposase_32_dom"/>
</dbReference>
<accession>A0A072TR29</accession>
<evidence type="ECO:0000313" key="6">
    <source>
        <dbReference type="Proteomes" id="UP000002051"/>
    </source>
</evidence>
<feature type="compositionally biased region" description="Basic and acidic residues" evidence="1">
    <location>
        <begin position="500"/>
        <end position="511"/>
    </location>
</feature>
<evidence type="ECO:0000313" key="3">
    <source>
        <dbReference type="EMBL" id="KEH19298.1"/>
    </source>
</evidence>
<proteinExistence type="predicted"/>
<feature type="region of interest" description="Disordered" evidence="1">
    <location>
        <begin position="458"/>
        <end position="511"/>
    </location>
</feature>
<gene>
    <name evidence="3" type="ordered locus">MTR_8g446580</name>
    <name evidence="4" type="ordered locus">MTR_8g446610</name>
</gene>
<sequence>MARTKGLAKKGNVQSSSSSKTPPDLNHTPPSSPHFSDQSTEFSLSPTLSQIPCEETLDIQPLNMIEDPVQEEEEITHVKTKSKPKPKPKKTMSSQSVNRRRSQRLIAGIGLRKTQSDEGDKTVHEIPDSDEEEEAVPEVVQPKPVATSKNSKASKPKSSSNQTEKPPPKTKISKSNSNNSKKPSLSKKSPPKPPLTRKEKGKAPLTSEEKNPSPQKIPLLDPEQEQDFYEKWAPRPIAIGRYVDFEDLDKEEILLRAFTDKMGWTHFLQIREKTYKKVVQAFYSQAKAYSEKSLIISTIKGKQISLTPEVIAQHLNLPSDGLCVYGENWDLDLGVNLADVFQYIFKPNTDFVSANLHYIPKMLNLLSQHSLIPRKGNHGKIAKNDLLLIYCMFYEIKLNLPHVILHHMISAIKDKNPRHGLPYGMILTRLFRELNIDLDGEESEWKISKFCAKNVSHMKSEAEHPLTPSKRKRDQDEDYISDSEPDSPPNPPQDPPQNRPAERSPDRSQQRSPILEEHQDLLEDFGNQTAIFNDIQATQVLQSFKSKLPPPTKVSNTSQLFTSPPHDFSPLFRSSSISKFFNSLPQFDGSNPLESFNTLQSNCPTLPSNPSKAAPSAPTHHNTTDERPPKRSKIEKDLSKIKKYLRRLVEGQQACLSHHVYNKMENQTHRNWISNTLSTRYNVPPPAELPFSPPQYFIPAPPEDSSSDDSSPTPK</sequence>
<protein>
    <recommendedName>
        <fullName evidence="2">Putative plant transposon protein domain-containing protein</fullName>
    </recommendedName>
</protein>
<feature type="domain" description="Putative plant transposon protein" evidence="2">
    <location>
        <begin position="261"/>
        <end position="436"/>
    </location>
</feature>
<feature type="region of interest" description="Disordered" evidence="1">
    <location>
        <begin position="684"/>
        <end position="715"/>
    </location>
</feature>
<feature type="compositionally biased region" description="Pro residues" evidence="1">
    <location>
        <begin position="684"/>
        <end position="693"/>
    </location>
</feature>
<feature type="region of interest" description="Disordered" evidence="1">
    <location>
        <begin position="598"/>
        <end position="633"/>
    </location>
</feature>
<feature type="compositionally biased region" description="Basic and acidic residues" evidence="1">
    <location>
        <begin position="196"/>
        <end position="211"/>
    </location>
</feature>
<feature type="compositionally biased region" description="Pro residues" evidence="1">
    <location>
        <begin position="486"/>
        <end position="498"/>
    </location>
</feature>
<dbReference type="HOGENOM" id="CLU_027050_0_0_1"/>
<dbReference type="AlphaFoldDB" id="A0A072TR29"/>
<evidence type="ECO:0000313" key="4">
    <source>
        <dbReference type="EMBL" id="KEH19299.1"/>
    </source>
</evidence>
<feature type="compositionally biased region" description="Polar residues" evidence="1">
    <location>
        <begin position="33"/>
        <end position="50"/>
    </location>
</feature>
<dbReference type="EnsemblPlants" id="KEH19299">
    <property type="protein sequence ID" value="KEH19299"/>
    <property type="gene ID" value="MTR_8g446610"/>
</dbReference>
<dbReference type="EMBL" id="CM001224">
    <property type="protein sequence ID" value="KEH19299.1"/>
    <property type="molecule type" value="Genomic_DNA"/>
</dbReference>
<dbReference type="EMBL" id="CM001224">
    <property type="protein sequence ID" value="KEH19298.1"/>
    <property type="molecule type" value="Genomic_DNA"/>
</dbReference>
<feature type="compositionally biased region" description="Acidic residues" evidence="1">
    <location>
        <begin position="476"/>
        <end position="485"/>
    </location>
</feature>
<name>A0A072TR29_MEDTR</name>
<dbReference type="PaxDb" id="3880-AES85706"/>
<organism evidence="3 6">
    <name type="scientific">Medicago truncatula</name>
    <name type="common">Barrel medic</name>
    <name type="synonym">Medicago tribuloides</name>
    <dbReference type="NCBI Taxonomy" id="3880"/>
    <lineage>
        <taxon>Eukaryota</taxon>
        <taxon>Viridiplantae</taxon>
        <taxon>Streptophyta</taxon>
        <taxon>Embryophyta</taxon>
        <taxon>Tracheophyta</taxon>
        <taxon>Spermatophyta</taxon>
        <taxon>Magnoliopsida</taxon>
        <taxon>eudicotyledons</taxon>
        <taxon>Gunneridae</taxon>
        <taxon>Pentapetalae</taxon>
        <taxon>rosids</taxon>
        <taxon>fabids</taxon>
        <taxon>Fabales</taxon>
        <taxon>Fabaceae</taxon>
        <taxon>Papilionoideae</taxon>
        <taxon>50 kb inversion clade</taxon>
        <taxon>NPAAA clade</taxon>
        <taxon>Hologalegina</taxon>
        <taxon>IRL clade</taxon>
        <taxon>Trifolieae</taxon>
        <taxon>Medicago</taxon>
    </lineage>
</organism>
<evidence type="ECO:0000259" key="2">
    <source>
        <dbReference type="Pfam" id="PF20167"/>
    </source>
</evidence>
<reference evidence="5" key="3">
    <citation type="submission" date="2015-04" db="UniProtKB">
        <authorList>
            <consortium name="EnsemblPlants"/>
        </authorList>
    </citation>
    <scope>IDENTIFICATION</scope>
    <source>
        <strain evidence="5">cv. Jemalong A17</strain>
    </source>
</reference>
<feature type="compositionally biased region" description="Polar residues" evidence="1">
    <location>
        <begin position="12"/>
        <end position="21"/>
    </location>
</feature>
<feature type="compositionally biased region" description="Low complexity" evidence="1">
    <location>
        <begin position="608"/>
        <end position="618"/>
    </location>
</feature>
<feature type="compositionally biased region" description="Basic and acidic residues" evidence="1">
    <location>
        <begin position="114"/>
        <end position="127"/>
    </location>
</feature>
<feature type="compositionally biased region" description="Basic residues" evidence="1">
    <location>
        <begin position="78"/>
        <end position="90"/>
    </location>
</feature>
<keyword evidence="6" id="KW-1185">Reference proteome</keyword>
<evidence type="ECO:0000313" key="5">
    <source>
        <dbReference type="EnsemblPlants" id="KEH19298"/>
    </source>
</evidence>
<feature type="compositionally biased region" description="Low complexity" evidence="1">
    <location>
        <begin position="137"/>
        <end position="160"/>
    </location>
</feature>
<dbReference type="Proteomes" id="UP000002051">
    <property type="component" value="Chromosome 8"/>
</dbReference>
<dbReference type="Pfam" id="PF20167">
    <property type="entry name" value="Transposase_32"/>
    <property type="match status" value="1"/>
</dbReference>
<dbReference type="EnsemblPlants" id="KEH19298">
    <property type="protein sequence ID" value="KEH19298"/>
    <property type="gene ID" value="MTR_8g446580"/>
</dbReference>
<feature type="compositionally biased region" description="Basic and acidic residues" evidence="1">
    <location>
        <begin position="622"/>
        <end position="633"/>
    </location>
</feature>
<feature type="region of interest" description="Disordered" evidence="1">
    <location>
        <begin position="1"/>
        <end position="220"/>
    </location>
</feature>